<dbReference type="AlphaFoldDB" id="A0A6B0GTD3"/>
<dbReference type="Proteomes" id="UP000451471">
    <property type="component" value="Unassembled WGS sequence"/>
</dbReference>
<protein>
    <submittedName>
        <fullName evidence="1">Uncharacterized protein</fullName>
    </submittedName>
</protein>
<proteinExistence type="predicted"/>
<name>A0A6B0GTD3_9EURY</name>
<comment type="caution">
    <text evidence="1">The sequence shown here is derived from an EMBL/GenBank/DDBJ whole genome shotgun (WGS) entry which is preliminary data.</text>
</comment>
<evidence type="ECO:0000313" key="1">
    <source>
        <dbReference type="EMBL" id="MWG35395.1"/>
    </source>
</evidence>
<reference evidence="1 2" key="1">
    <citation type="submission" date="2019-12" db="EMBL/GenBank/DDBJ databases">
        <title>Halocatena pleomorpha gen. nov. sp. nov., an extremely halophilic archaeon of family Halobacteriaceae isolated from saltpan soil.</title>
        <authorList>
            <person name="Pal Y."/>
            <person name="Verma A."/>
            <person name="Krishnamurthi S."/>
            <person name="Kumar P."/>
        </authorList>
    </citation>
    <scope>NUCLEOTIDE SEQUENCE [LARGE SCALE GENOMIC DNA]</scope>
    <source>
        <strain evidence="1 2">JCM 16495</strain>
    </source>
</reference>
<organism evidence="1 2">
    <name type="scientific">Halomarina oriensis</name>
    <dbReference type="NCBI Taxonomy" id="671145"/>
    <lineage>
        <taxon>Archaea</taxon>
        <taxon>Methanobacteriati</taxon>
        <taxon>Methanobacteriota</taxon>
        <taxon>Stenosarchaea group</taxon>
        <taxon>Halobacteria</taxon>
        <taxon>Halobacteriales</taxon>
        <taxon>Natronomonadaceae</taxon>
        <taxon>Halomarina</taxon>
    </lineage>
</organism>
<evidence type="ECO:0000313" key="2">
    <source>
        <dbReference type="Proteomes" id="UP000451471"/>
    </source>
</evidence>
<dbReference type="RefSeq" id="WP_158205074.1">
    <property type="nucleotide sequence ID" value="NZ_WSZK01000022.1"/>
</dbReference>
<keyword evidence="2" id="KW-1185">Reference proteome</keyword>
<gene>
    <name evidence="1" type="ORF">GQS65_13025</name>
</gene>
<accession>A0A6B0GTD3</accession>
<dbReference type="EMBL" id="WSZK01000022">
    <property type="protein sequence ID" value="MWG35395.1"/>
    <property type="molecule type" value="Genomic_DNA"/>
</dbReference>
<sequence>MVDDGLQPVFLEVFVEFDGHFAFNGLVVEVTPDTQVDGLKPPVVGLDVFAASLAILDVRHP</sequence>